<dbReference type="RefSeq" id="XP_013245382.1">
    <property type="nucleotide sequence ID" value="XM_013389928.1"/>
</dbReference>
<dbReference type="AlphaFoldDB" id="A0A066WJ12"/>
<accession>A0A066WJ12</accession>
<keyword evidence="2" id="KW-1185">Reference proteome</keyword>
<gene>
    <name evidence="1" type="ORF">K437DRAFT_186669</name>
</gene>
<dbReference type="EMBL" id="JMSN01000009">
    <property type="protein sequence ID" value="KDN52543.1"/>
    <property type="molecule type" value="Genomic_DNA"/>
</dbReference>
<dbReference type="Proteomes" id="UP000027361">
    <property type="component" value="Unassembled WGS sequence"/>
</dbReference>
<dbReference type="InParanoid" id="A0A066WJ12"/>
<evidence type="ECO:0000313" key="1">
    <source>
        <dbReference type="EMBL" id="KDN52543.1"/>
    </source>
</evidence>
<evidence type="ECO:0000313" key="2">
    <source>
        <dbReference type="Proteomes" id="UP000027361"/>
    </source>
</evidence>
<comment type="caution">
    <text evidence="1">The sequence shown here is derived from an EMBL/GenBank/DDBJ whole genome shotgun (WGS) entry which is preliminary data.</text>
</comment>
<name>A0A066WJ12_TILAU</name>
<dbReference type="HOGENOM" id="CLU_1994199_0_0_1"/>
<dbReference type="GeneID" id="25261945"/>
<sequence length="125" mass="13634">MLFGSRSKSKPPLVPCLMSSIRHSLLVSFVLLLLVRSISISSLSPFLQVTSEVKSKSPCTFSGPCFCSTCPVSIINGSFTFYPSTNAACVVQIQMFDAKINRSSDTDWASDHRRTSRCRGCNTAS</sequence>
<reference evidence="1 2" key="1">
    <citation type="submission" date="2014-05" db="EMBL/GenBank/DDBJ databases">
        <title>Draft genome sequence of a rare smut relative, Tilletiaria anomala UBC 951.</title>
        <authorList>
            <consortium name="DOE Joint Genome Institute"/>
            <person name="Toome M."/>
            <person name="Kuo A."/>
            <person name="Henrissat B."/>
            <person name="Lipzen A."/>
            <person name="Tritt A."/>
            <person name="Yoshinaga Y."/>
            <person name="Zane M."/>
            <person name="Barry K."/>
            <person name="Grigoriev I.V."/>
            <person name="Spatafora J.W."/>
            <person name="Aimea M.C."/>
        </authorList>
    </citation>
    <scope>NUCLEOTIDE SEQUENCE [LARGE SCALE GENOMIC DNA]</scope>
    <source>
        <strain evidence="1 2">UBC 951</strain>
    </source>
</reference>
<protein>
    <submittedName>
        <fullName evidence="1">Uncharacterized protein</fullName>
    </submittedName>
</protein>
<organism evidence="1 2">
    <name type="scientific">Tilletiaria anomala (strain ATCC 24038 / CBS 436.72 / UBC 951)</name>
    <dbReference type="NCBI Taxonomy" id="1037660"/>
    <lineage>
        <taxon>Eukaryota</taxon>
        <taxon>Fungi</taxon>
        <taxon>Dikarya</taxon>
        <taxon>Basidiomycota</taxon>
        <taxon>Ustilaginomycotina</taxon>
        <taxon>Exobasidiomycetes</taxon>
        <taxon>Georgefischeriales</taxon>
        <taxon>Tilletiariaceae</taxon>
        <taxon>Tilletiaria</taxon>
    </lineage>
</organism>
<proteinExistence type="predicted"/>